<sequence>MVDKDFETEEKGIWGDIAEWRCDGGSGGEKVVRQVIQEELTTMV</sequence>
<dbReference type="AlphaFoldDB" id="A0A382BIX0"/>
<dbReference type="EMBL" id="UINC01029795">
    <property type="protein sequence ID" value="SVB13127.1"/>
    <property type="molecule type" value="Genomic_DNA"/>
</dbReference>
<accession>A0A382BIX0</accession>
<name>A0A382BIX0_9ZZZZ</name>
<proteinExistence type="predicted"/>
<protein>
    <submittedName>
        <fullName evidence="1">Uncharacterized protein</fullName>
    </submittedName>
</protein>
<organism evidence="1">
    <name type="scientific">marine metagenome</name>
    <dbReference type="NCBI Taxonomy" id="408172"/>
    <lineage>
        <taxon>unclassified sequences</taxon>
        <taxon>metagenomes</taxon>
        <taxon>ecological metagenomes</taxon>
    </lineage>
</organism>
<reference evidence="1" key="1">
    <citation type="submission" date="2018-05" db="EMBL/GenBank/DDBJ databases">
        <authorList>
            <person name="Lanie J.A."/>
            <person name="Ng W.-L."/>
            <person name="Kazmierczak K.M."/>
            <person name="Andrzejewski T.M."/>
            <person name="Davidsen T.M."/>
            <person name="Wayne K.J."/>
            <person name="Tettelin H."/>
            <person name="Glass J.I."/>
            <person name="Rusch D."/>
            <person name="Podicherti R."/>
            <person name="Tsui H.-C.T."/>
            <person name="Winkler M.E."/>
        </authorList>
    </citation>
    <scope>NUCLEOTIDE SEQUENCE</scope>
</reference>
<gene>
    <name evidence="1" type="ORF">METZ01_LOCUS165981</name>
</gene>
<evidence type="ECO:0000313" key="1">
    <source>
        <dbReference type="EMBL" id="SVB13127.1"/>
    </source>
</evidence>